<feature type="compositionally biased region" description="Basic and acidic residues" evidence="1">
    <location>
        <begin position="416"/>
        <end position="428"/>
    </location>
</feature>
<proteinExistence type="predicted"/>
<evidence type="ECO:0000313" key="2">
    <source>
        <dbReference type="EMBL" id="OAD73170.1"/>
    </source>
</evidence>
<sequence>MIATSPCVRTQMMHTHACPDIRSYFEMANPKFICVKGYASRTDQLGISDFSPSHPHSRRSLIDMVWFIYQTKQGELEIVTKKGRLQLATGNAYSQETKTRVEGHLRTLSVVKEKQGYFRRTYPIQANPESRHLAGLAKKHMKSLDWDMVTTRISSSSSFKTIGSGLQEVVNDRAQGRSNVNHKASNKAIFQGLFLSLDFFGRPVTGLAIIQPFREYQRELVSVGLYQKGSWCGKPRSGSSSAIQWSNPFVVDPIAASWHIVSTGSLVVYCGWFRIPPAGGQGPFRPVIEEHFAVPSPSLQMMIHIPRSIPLLTKQILSIKSYSALSTPIMWKIPKPESCASMTAARTKIPEMVKPRFAYMSKSNSKSCPSPSPNVQTLSNRGAFLYKSKIWVVSPSLKAKSISKKGSNAKFQQQVPKEKPKTKSEAYTKHILSPPLQKDQKKSELEAYTKSSTPKGSNPKTEA</sequence>
<gene>
    <name evidence="2" type="ORF">PHYBLDRAFT_145575</name>
</gene>
<dbReference type="EMBL" id="KV440981">
    <property type="protein sequence ID" value="OAD73170.1"/>
    <property type="molecule type" value="Genomic_DNA"/>
</dbReference>
<feature type="compositionally biased region" description="Polar residues" evidence="1">
    <location>
        <begin position="449"/>
        <end position="463"/>
    </location>
</feature>
<feature type="region of interest" description="Disordered" evidence="1">
    <location>
        <begin position="403"/>
        <end position="463"/>
    </location>
</feature>
<protein>
    <submittedName>
        <fullName evidence="2">Uncharacterized protein</fullName>
    </submittedName>
</protein>
<dbReference type="Proteomes" id="UP000077315">
    <property type="component" value="Unassembled WGS sequence"/>
</dbReference>
<reference evidence="3" key="1">
    <citation type="submission" date="2015-06" db="EMBL/GenBank/DDBJ databases">
        <title>Expansion of signal transduction pathways in fungi by whole-genome duplication.</title>
        <authorList>
            <consortium name="DOE Joint Genome Institute"/>
            <person name="Corrochano L.M."/>
            <person name="Kuo A."/>
            <person name="Marcet-Houben M."/>
            <person name="Polaino S."/>
            <person name="Salamov A."/>
            <person name="Villalobos J.M."/>
            <person name="Alvarez M.I."/>
            <person name="Avalos J."/>
            <person name="Benito E.P."/>
            <person name="Benoit I."/>
            <person name="Burger G."/>
            <person name="Camino L.P."/>
            <person name="Canovas D."/>
            <person name="Cerda-Olmedo E."/>
            <person name="Cheng J.-F."/>
            <person name="Dominguez A."/>
            <person name="Elias M."/>
            <person name="Eslava A.P."/>
            <person name="Glaser F."/>
            <person name="Grimwood J."/>
            <person name="Gutierrez G."/>
            <person name="Heitman J."/>
            <person name="Henrissat B."/>
            <person name="Iturriaga E.A."/>
            <person name="Lang B.F."/>
            <person name="Lavin J.L."/>
            <person name="Lee S."/>
            <person name="Li W."/>
            <person name="Lindquist E."/>
            <person name="Lopez-Garcia S."/>
            <person name="Luque E.M."/>
            <person name="Marcos A.T."/>
            <person name="Martin J."/>
            <person name="McCluskey K."/>
            <person name="Medina H.R."/>
            <person name="Miralles-Duran A."/>
            <person name="Miyazaki A."/>
            <person name="Munoz-Torres E."/>
            <person name="Oguiza J.A."/>
            <person name="Ohm R."/>
            <person name="Olmedo M."/>
            <person name="Orejas M."/>
            <person name="Ortiz-Castellanos L."/>
            <person name="Pisabarro A.G."/>
            <person name="Rodriguez-Romero J."/>
            <person name="Ruiz-Herrera J."/>
            <person name="Ruiz-Vazquez R."/>
            <person name="Sanz C."/>
            <person name="Schackwitz W."/>
            <person name="Schmutz J."/>
            <person name="Shahriari M."/>
            <person name="Shelest E."/>
            <person name="Silva-Franco F."/>
            <person name="Soanes D."/>
            <person name="Syed K."/>
            <person name="Tagua V.G."/>
            <person name="Talbot N.J."/>
            <person name="Thon M."/>
            <person name="De vries R.P."/>
            <person name="Wiebenga A."/>
            <person name="Yadav J.S."/>
            <person name="Braun E.L."/>
            <person name="Baker S."/>
            <person name="Garre V."/>
            <person name="Horwitz B."/>
            <person name="Torres-Martinez S."/>
            <person name="Idnurm A."/>
            <person name="Herrera-Estrella A."/>
            <person name="Gabaldon T."/>
            <person name="Grigoriev I.V."/>
        </authorList>
    </citation>
    <scope>NUCLEOTIDE SEQUENCE [LARGE SCALE GENOMIC DNA]</scope>
    <source>
        <strain evidence="3">NRRL 1555(-)</strain>
    </source>
</reference>
<feature type="compositionally biased region" description="Basic and acidic residues" evidence="1">
    <location>
        <begin position="438"/>
        <end position="447"/>
    </location>
</feature>
<keyword evidence="3" id="KW-1185">Reference proteome</keyword>
<evidence type="ECO:0000256" key="1">
    <source>
        <dbReference type="SAM" id="MobiDB-lite"/>
    </source>
</evidence>
<dbReference type="InParanoid" id="A0A163DSJ7"/>
<accession>A0A163DSJ7</accession>
<evidence type="ECO:0000313" key="3">
    <source>
        <dbReference type="Proteomes" id="UP000077315"/>
    </source>
</evidence>
<name>A0A163DSJ7_PHYB8</name>
<feature type="compositionally biased region" description="Polar residues" evidence="1">
    <location>
        <begin position="404"/>
        <end position="415"/>
    </location>
</feature>
<dbReference type="VEuPathDB" id="FungiDB:PHYBLDRAFT_145575"/>
<dbReference type="GeneID" id="28992388"/>
<dbReference type="RefSeq" id="XP_018291210.1">
    <property type="nucleotide sequence ID" value="XM_018431482.1"/>
</dbReference>
<dbReference type="AlphaFoldDB" id="A0A163DSJ7"/>
<organism evidence="2 3">
    <name type="scientific">Phycomyces blakesleeanus (strain ATCC 8743b / DSM 1359 / FGSC 10004 / NBRC 33097 / NRRL 1555)</name>
    <dbReference type="NCBI Taxonomy" id="763407"/>
    <lineage>
        <taxon>Eukaryota</taxon>
        <taxon>Fungi</taxon>
        <taxon>Fungi incertae sedis</taxon>
        <taxon>Mucoromycota</taxon>
        <taxon>Mucoromycotina</taxon>
        <taxon>Mucoromycetes</taxon>
        <taxon>Mucorales</taxon>
        <taxon>Phycomycetaceae</taxon>
        <taxon>Phycomyces</taxon>
    </lineage>
</organism>